<dbReference type="AlphaFoldDB" id="A0A0A2MFK8"/>
<sequence>MHESINIFSQILRSILIGFGILIPIISLIKTSNLKTVEVKNLFILTGIQAVRIAGLLYFIIWAVDTYTIYADAVAIPGGLNIFKASVFGKMWMMYWLPPVFGLMLTQVLWIKKLYMKKVALITFALLILILPSYLFIKLLSIFDGVDIGNAGRSTISQTILYYAISIVIFFFITLAVMLMGGKLKDKK</sequence>
<reference evidence="2 3" key="1">
    <citation type="submission" date="2013-09" db="EMBL/GenBank/DDBJ databases">
        <authorList>
            <person name="Zeng Z."/>
            <person name="Chen C."/>
        </authorList>
    </citation>
    <scope>NUCLEOTIDE SEQUENCE [LARGE SCALE GENOMIC DNA]</scope>
    <source>
        <strain evidence="2 3">WB 4.1-42</strain>
    </source>
</reference>
<dbReference type="STRING" id="1121898.GCA_000422725_03908"/>
<feature type="transmembrane region" description="Helical" evidence="1">
    <location>
        <begin position="93"/>
        <end position="112"/>
    </location>
</feature>
<dbReference type="eggNOG" id="ENOG502ZYPG">
    <property type="taxonomic scope" value="Bacteria"/>
</dbReference>
<feature type="transmembrane region" description="Helical" evidence="1">
    <location>
        <begin position="41"/>
        <end position="64"/>
    </location>
</feature>
<evidence type="ECO:0000256" key="1">
    <source>
        <dbReference type="SAM" id="Phobius"/>
    </source>
</evidence>
<feature type="transmembrane region" description="Helical" evidence="1">
    <location>
        <begin position="160"/>
        <end position="181"/>
    </location>
</feature>
<evidence type="ECO:0000313" key="2">
    <source>
        <dbReference type="EMBL" id="KGO91482.1"/>
    </source>
</evidence>
<keyword evidence="1" id="KW-0472">Membrane</keyword>
<keyword evidence="1" id="KW-1133">Transmembrane helix</keyword>
<accession>A0A0A2MFK8</accession>
<evidence type="ECO:0000313" key="3">
    <source>
        <dbReference type="Proteomes" id="UP000030111"/>
    </source>
</evidence>
<proteinExistence type="predicted"/>
<dbReference type="EMBL" id="JRLY01000019">
    <property type="protein sequence ID" value="KGO91482.1"/>
    <property type="molecule type" value="Genomic_DNA"/>
</dbReference>
<protein>
    <submittedName>
        <fullName evidence="2">Uncharacterized protein</fullName>
    </submittedName>
</protein>
<dbReference type="Proteomes" id="UP000030111">
    <property type="component" value="Unassembled WGS sequence"/>
</dbReference>
<comment type="caution">
    <text evidence="2">The sequence shown here is derived from an EMBL/GenBank/DDBJ whole genome shotgun (WGS) entry which is preliminary data.</text>
</comment>
<feature type="transmembrane region" description="Helical" evidence="1">
    <location>
        <begin position="119"/>
        <end position="140"/>
    </location>
</feature>
<feature type="transmembrane region" description="Helical" evidence="1">
    <location>
        <begin position="12"/>
        <end position="29"/>
    </location>
</feature>
<keyword evidence="1" id="KW-0812">Transmembrane</keyword>
<name>A0A0A2MFK8_9FLAO</name>
<keyword evidence="3" id="KW-1185">Reference proteome</keyword>
<gene>
    <name evidence="2" type="ORF">Q766_18050</name>
</gene>
<dbReference type="RefSeq" id="WP_026989988.1">
    <property type="nucleotide sequence ID" value="NZ_AUGP01000004.1"/>
</dbReference>
<organism evidence="2 3">
    <name type="scientific">Flavobacterium subsaxonicum WB 4.1-42 = DSM 21790</name>
    <dbReference type="NCBI Taxonomy" id="1121898"/>
    <lineage>
        <taxon>Bacteria</taxon>
        <taxon>Pseudomonadati</taxon>
        <taxon>Bacteroidota</taxon>
        <taxon>Flavobacteriia</taxon>
        <taxon>Flavobacteriales</taxon>
        <taxon>Flavobacteriaceae</taxon>
        <taxon>Flavobacterium</taxon>
    </lineage>
</organism>